<evidence type="ECO:0000313" key="1">
    <source>
        <dbReference type="EMBL" id="TWX68540.1"/>
    </source>
</evidence>
<keyword evidence="2" id="KW-1185">Reference proteome</keyword>
<reference evidence="1 2" key="1">
    <citation type="submission" date="2019-07" db="EMBL/GenBank/DDBJ databases">
        <title>Genomes of sea-ice associated Colwellia species.</title>
        <authorList>
            <person name="Bowman J.P."/>
        </authorList>
    </citation>
    <scope>NUCLEOTIDE SEQUENCE [LARGE SCALE GENOMIC DNA]</scope>
    <source>
        <strain evidence="1 2">ACAM 459</strain>
    </source>
</reference>
<name>A0A5C6QIR5_9GAMM</name>
<sequence length="309" mass="35897">MNVKNLPIEDWSQEGREKYIKKNRISVELTLAQSLEYFKEDVITDAFGSQEKAVVKIIELFVSSRFSLEKVMYKDLKLFTQLKFWVNFKTAGNVTTSSKIVSSEACKHNQEKVMNTDLLCLEKMSNVLPKFNQRVAADVITYWLKANKKLLNELASKEAIDWMSVFSEIENSVSNTQETRYKVDAAFRFLFLYLGVDKQKDIAIFYEKKYLTKGNNKPQYVSMDRETHKNKHLVRLTIKKIIDSFSQIHKTSDDSDILTLSLLKVIAKKAVLDVYEVNSNNPDKNVIEEYSRKLKSFNKHPSFLKEEAL</sequence>
<organism evidence="1 2">
    <name type="scientific">Colwellia demingiae</name>
    <dbReference type="NCBI Taxonomy" id="89401"/>
    <lineage>
        <taxon>Bacteria</taxon>
        <taxon>Pseudomonadati</taxon>
        <taxon>Pseudomonadota</taxon>
        <taxon>Gammaproteobacteria</taxon>
        <taxon>Alteromonadales</taxon>
        <taxon>Colwelliaceae</taxon>
        <taxon>Colwellia</taxon>
    </lineage>
</organism>
<protein>
    <submittedName>
        <fullName evidence="1">Uncharacterized protein</fullName>
    </submittedName>
</protein>
<dbReference type="EMBL" id="VOLT01000004">
    <property type="protein sequence ID" value="TWX68540.1"/>
    <property type="molecule type" value="Genomic_DNA"/>
</dbReference>
<gene>
    <name evidence="1" type="ORF">ESZ36_08580</name>
</gene>
<proteinExistence type="predicted"/>
<dbReference type="RefSeq" id="WP_146786372.1">
    <property type="nucleotide sequence ID" value="NZ_VOLT01000004.1"/>
</dbReference>
<dbReference type="AlphaFoldDB" id="A0A5C6QIR5"/>
<accession>A0A5C6QIR5</accession>
<dbReference type="Proteomes" id="UP000321822">
    <property type="component" value="Unassembled WGS sequence"/>
</dbReference>
<evidence type="ECO:0000313" key="2">
    <source>
        <dbReference type="Proteomes" id="UP000321822"/>
    </source>
</evidence>
<dbReference type="OrthoDB" id="6398356at2"/>
<comment type="caution">
    <text evidence="1">The sequence shown here is derived from an EMBL/GenBank/DDBJ whole genome shotgun (WGS) entry which is preliminary data.</text>
</comment>